<dbReference type="Proteomes" id="UP000305647">
    <property type="component" value="Unassembled WGS sequence"/>
</dbReference>
<dbReference type="InterPro" id="IPR003593">
    <property type="entry name" value="AAA+_ATPase"/>
</dbReference>
<dbReference type="SMART" id="SM00382">
    <property type="entry name" value="AAA"/>
    <property type="match status" value="2"/>
</dbReference>
<dbReference type="CDD" id="cd00009">
    <property type="entry name" value="AAA"/>
    <property type="match status" value="1"/>
</dbReference>
<dbReference type="InterPro" id="IPR001270">
    <property type="entry name" value="ClpA/B"/>
</dbReference>
<organism evidence="10 13">
    <name type="scientific">Wallemia mellicola</name>
    <dbReference type="NCBI Taxonomy" id="1708541"/>
    <lineage>
        <taxon>Eukaryota</taxon>
        <taxon>Fungi</taxon>
        <taxon>Dikarya</taxon>
        <taxon>Basidiomycota</taxon>
        <taxon>Wallemiomycotina</taxon>
        <taxon>Wallemiomycetes</taxon>
        <taxon>Wallemiales</taxon>
        <taxon>Wallemiaceae</taxon>
        <taxon>Wallemia</taxon>
    </lineage>
</organism>
<dbReference type="GO" id="GO:0034605">
    <property type="term" value="P:cellular response to heat"/>
    <property type="evidence" value="ECO:0007669"/>
    <property type="project" value="TreeGrafter"/>
</dbReference>
<dbReference type="Proteomes" id="UP000305362">
    <property type="component" value="Unassembled WGS sequence"/>
</dbReference>
<evidence type="ECO:0000256" key="4">
    <source>
        <dbReference type="ARBA" id="ARBA00022840"/>
    </source>
</evidence>
<dbReference type="InterPro" id="IPR003959">
    <property type="entry name" value="ATPase_AAA_core"/>
</dbReference>
<dbReference type="GO" id="GO:0005524">
    <property type="term" value="F:ATP binding"/>
    <property type="evidence" value="ECO:0007669"/>
    <property type="project" value="UniProtKB-KW"/>
</dbReference>
<keyword evidence="4" id="KW-0067">ATP-binding</keyword>
<dbReference type="EMBL" id="SPRO01000009">
    <property type="protein sequence ID" value="TIC32107.1"/>
    <property type="molecule type" value="Genomic_DNA"/>
</dbReference>
<dbReference type="InterPro" id="IPR041546">
    <property type="entry name" value="ClpA/ClpB_AAA_lid"/>
</dbReference>
<dbReference type="EMBL" id="SPRV01000017">
    <property type="protein sequence ID" value="TIC67339.1"/>
    <property type="molecule type" value="Genomic_DNA"/>
</dbReference>
<accession>A0A4T0LTK0</accession>
<dbReference type="PANTHER" id="PTHR11638:SF176">
    <property type="entry name" value="HEAT SHOCK PROTEIN 78, MITOCHONDRIAL"/>
    <property type="match status" value="1"/>
</dbReference>
<evidence type="ECO:0000256" key="3">
    <source>
        <dbReference type="ARBA" id="ARBA00022741"/>
    </source>
</evidence>
<protein>
    <submittedName>
        <fullName evidence="10">Heat shock protein</fullName>
    </submittedName>
</protein>
<keyword evidence="6" id="KW-0175">Coiled coil</keyword>
<evidence type="ECO:0000256" key="6">
    <source>
        <dbReference type="SAM" id="Coils"/>
    </source>
</evidence>
<evidence type="ECO:0000313" key="12">
    <source>
        <dbReference type="Proteomes" id="UP000305362"/>
    </source>
</evidence>
<feature type="domain" description="AAA+ ATPase" evidence="8">
    <location>
        <begin position="496"/>
        <end position="656"/>
    </location>
</feature>
<dbReference type="OrthoDB" id="47330at2759"/>
<feature type="domain" description="AAA+ ATPase" evidence="8">
    <location>
        <begin position="96"/>
        <end position="240"/>
    </location>
</feature>
<feature type="region of interest" description="Disordered" evidence="7">
    <location>
        <begin position="768"/>
        <end position="797"/>
    </location>
</feature>
<evidence type="ECO:0000313" key="13">
    <source>
        <dbReference type="Proteomes" id="UP000305647"/>
    </source>
</evidence>
<dbReference type="GO" id="GO:0042026">
    <property type="term" value="P:protein refolding"/>
    <property type="evidence" value="ECO:0007669"/>
    <property type="project" value="TreeGrafter"/>
</dbReference>
<dbReference type="CDD" id="cd19499">
    <property type="entry name" value="RecA-like_ClpB_Hsp104-like"/>
    <property type="match status" value="1"/>
</dbReference>
<comment type="caution">
    <text evidence="10">The sequence shown here is derived from an EMBL/GenBank/DDBJ whole genome shotgun (WGS) entry which is preliminary data.</text>
</comment>
<dbReference type="InterPro" id="IPR050130">
    <property type="entry name" value="ClpA_ClpB"/>
</dbReference>
<dbReference type="Gene3D" id="3.40.50.300">
    <property type="entry name" value="P-loop containing nucleotide triphosphate hydrolases"/>
    <property type="match status" value="3"/>
</dbReference>
<dbReference type="GO" id="GO:0043335">
    <property type="term" value="P:protein unfolding"/>
    <property type="evidence" value="ECO:0007669"/>
    <property type="project" value="TreeGrafter"/>
</dbReference>
<keyword evidence="2" id="KW-0677">Repeat</keyword>
<feature type="coiled-coil region" evidence="6">
    <location>
        <begin position="309"/>
        <end position="358"/>
    </location>
</feature>
<dbReference type="SUPFAM" id="SSF52540">
    <property type="entry name" value="P-loop containing nucleoside triphosphate hydrolases"/>
    <property type="match status" value="2"/>
</dbReference>
<evidence type="ECO:0000256" key="7">
    <source>
        <dbReference type="SAM" id="MobiDB-lite"/>
    </source>
</evidence>
<dbReference type="FunFam" id="3.40.50.300:FF:000010">
    <property type="entry name" value="Chaperone clpB 1, putative"/>
    <property type="match status" value="1"/>
</dbReference>
<keyword evidence="10" id="KW-0346">Stress response</keyword>
<reference evidence="12 13" key="1">
    <citation type="submission" date="2019-03" db="EMBL/GenBank/DDBJ databases">
        <title>Sequencing 25 genomes of Wallemia mellicola.</title>
        <authorList>
            <person name="Gostincar C."/>
        </authorList>
    </citation>
    <scope>NUCLEOTIDE SEQUENCE [LARGE SCALE GENOMIC DNA]</scope>
    <source>
        <strain evidence="11 12">EXF-1277</strain>
        <strain evidence="10 13">EXF-8738</strain>
    </source>
</reference>
<dbReference type="InterPro" id="IPR027417">
    <property type="entry name" value="P-loop_NTPase"/>
</dbReference>
<dbReference type="GO" id="GO:0005759">
    <property type="term" value="C:mitochondrial matrix"/>
    <property type="evidence" value="ECO:0007669"/>
    <property type="project" value="TreeGrafter"/>
</dbReference>
<gene>
    <name evidence="11" type="ORF">E3Q03_01990</name>
    <name evidence="10" type="ORF">E3Q10_01285</name>
</gene>
<dbReference type="PRINTS" id="PR00300">
    <property type="entry name" value="CLPPROTEASEA"/>
</dbReference>
<evidence type="ECO:0000256" key="5">
    <source>
        <dbReference type="ARBA" id="ARBA00023186"/>
    </source>
</evidence>
<dbReference type="FunFam" id="3.40.50.300:FF:000025">
    <property type="entry name" value="ATP-dependent Clp protease subunit"/>
    <property type="match status" value="1"/>
</dbReference>
<evidence type="ECO:0000256" key="2">
    <source>
        <dbReference type="ARBA" id="ARBA00022737"/>
    </source>
</evidence>
<evidence type="ECO:0000259" key="9">
    <source>
        <dbReference type="SMART" id="SM01086"/>
    </source>
</evidence>
<proteinExistence type="inferred from homology"/>
<evidence type="ECO:0000313" key="10">
    <source>
        <dbReference type="EMBL" id="TIC32107.1"/>
    </source>
</evidence>
<name>A0A4T0LTK0_9BASI</name>
<dbReference type="Pfam" id="PF00004">
    <property type="entry name" value="AAA"/>
    <property type="match status" value="1"/>
</dbReference>
<evidence type="ECO:0000259" key="8">
    <source>
        <dbReference type="SMART" id="SM00382"/>
    </source>
</evidence>
<keyword evidence="5" id="KW-0143">Chaperone</keyword>
<evidence type="ECO:0000256" key="1">
    <source>
        <dbReference type="ARBA" id="ARBA00008675"/>
    </source>
</evidence>
<dbReference type="Pfam" id="PF10431">
    <property type="entry name" value="ClpB_D2-small"/>
    <property type="match status" value="1"/>
</dbReference>
<keyword evidence="3" id="KW-0547">Nucleotide-binding</keyword>
<dbReference type="PANTHER" id="PTHR11638">
    <property type="entry name" value="ATP-DEPENDENT CLP PROTEASE"/>
    <property type="match status" value="1"/>
</dbReference>
<dbReference type="Pfam" id="PF17871">
    <property type="entry name" value="AAA_lid_9"/>
    <property type="match status" value="1"/>
</dbReference>
<comment type="similarity">
    <text evidence="1">Belongs to the ClpA/ClpB family.</text>
</comment>
<dbReference type="FunFam" id="3.40.50.300:FF:000120">
    <property type="entry name" value="ATP-dependent chaperone ClpB"/>
    <property type="match status" value="1"/>
</dbReference>
<feature type="domain" description="Clp ATPase C-terminal" evidence="9">
    <location>
        <begin position="670"/>
        <end position="759"/>
    </location>
</feature>
<dbReference type="Pfam" id="PF07724">
    <property type="entry name" value="AAA_2"/>
    <property type="match status" value="1"/>
</dbReference>
<dbReference type="GO" id="GO:0016887">
    <property type="term" value="F:ATP hydrolysis activity"/>
    <property type="evidence" value="ECO:0007669"/>
    <property type="project" value="InterPro"/>
</dbReference>
<evidence type="ECO:0000313" key="11">
    <source>
        <dbReference type="EMBL" id="TIC67339.1"/>
    </source>
</evidence>
<dbReference type="InterPro" id="IPR019489">
    <property type="entry name" value="Clp_ATPase_C"/>
</dbReference>
<dbReference type="AlphaFoldDB" id="A0A4T0LTK0"/>
<dbReference type="Gene3D" id="1.10.8.60">
    <property type="match status" value="1"/>
</dbReference>
<dbReference type="SMART" id="SM01086">
    <property type="entry name" value="ClpB_D2-small"/>
    <property type="match status" value="1"/>
</dbReference>
<sequence>MLTRRINIRATATRSLATSVLARPALKSINVNPPQISLTKRYQSMKMNMGGAPSKGDTLKQYSVDLTELAKSGKLDPVLGRDDEIRRTIQILSRRTKSNPVLLGNPGVGKTAILEGLAQRIVNNEVPESLQGRRVLSLDLAGIIAGASFRGSFEERFKALLADIEAEQGKIVVFIDELHTLLNLGKAEGSIDGGNLIKPQLARGLQLVGATTLDEYRKTIEKDGALARRFQPVQVEEPSLGATISILRGLKSRYETHHGVIIGDDALVAAAKHSDRYISDRFLPDKAIDLVDEAASTLRLAQESKPESLAKLDRDILEIQIELQSLQNDDNALSVERKETLEKQLKEYEEESRNLTKIWNDERSKISDAKVAKEELERAFIDLEISQRHGDLERASRLRYESIPQLQRDIEIAEKQAEEGTTMLLVKDRVASDDIARVISRMTGIPISNLLQGEIEKLLHLEDKLAERVVGQDHIIKAVADAVRLSRAGLQSSSRPIASFLFLGPTGTGKTELSKALSGALFNDEKRSLININMSEYQEKHTVSRLVGAPPGYVGYEESGQLTEAVRRRPYSVVLLDEFEKAHPDVSNIMLQLLDEGSLTDSQGRKVDFRNTIIIATSNLGSDILTRPESTGPDENVTEEAAKEVIERVEKVYPPELLNRLDHMLVFNKLNHKSIKDIAKLRIQEVNSMLGEKHMSLDVSEDVINHLAEVGYSSTYGARAIQRTVRSTIANPLAKKIIQGSIRDSETAKIVMRDGQVEIIDNHLPKPLDEALPKHVKAEDEESLRADDHDDPDQHKY</sequence>